<dbReference type="STRING" id="35608.A0A2U1L1X2"/>
<keyword evidence="3" id="KW-0012">Acyltransferase</keyword>
<sequence>MNRIMAKLQRFGRIRQLHTIISQETIKPSSPTPPHLKSYNLSLVDHLAPNIHMPLIFFYQNYNNRDIIVLKKSLSECLTQYYPFAGRLLTPSAPDIECKDHGVEFLEASIDYRLHDFILNKEQDETLDKLIPNELGMATNKTSPNMVEVQLNHFTCGGVALAVAISHKVADAFTMANFINHWASVARGGSPINPNFLAHSLSNHKLPEFTFRGAFEVKQYATRRFVFPDSKLNELKNKVNESSTTPVNPTRVESLTSLIYKCAVGAAATTKSGSFKTSILSQAVNMRKKLGPNFPKLAAGNIITEAITKTMDSSQIKLNEVITNLRKEITALPGVRNVEEVGKVWGKKVLMLRNDQSPYYNFTSICRLPFYQVDFGWGKPSQVMLHTTKAKGNLIVLMESPSGDGIEATVHLEKEDMDLFQKDKELLAYVEDI</sequence>
<dbReference type="OrthoDB" id="671439at2759"/>
<keyword evidence="5" id="KW-1185">Reference proteome</keyword>
<dbReference type="Proteomes" id="UP000245207">
    <property type="component" value="Unassembled WGS sequence"/>
</dbReference>
<name>A0A2U1L1X2_ARTAN</name>
<comment type="caution">
    <text evidence="4">The sequence shown here is derived from an EMBL/GenBank/DDBJ whole genome shotgun (WGS) entry which is preliminary data.</text>
</comment>
<dbReference type="Pfam" id="PF02458">
    <property type="entry name" value="Transferase"/>
    <property type="match status" value="1"/>
</dbReference>
<evidence type="ECO:0000256" key="1">
    <source>
        <dbReference type="ARBA" id="ARBA00009861"/>
    </source>
</evidence>
<accession>A0A2U1L1X2</accession>
<gene>
    <name evidence="4" type="ORF">CTI12_AA537760</name>
</gene>
<proteinExistence type="inferred from homology"/>
<evidence type="ECO:0000256" key="3">
    <source>
        <dbReference type="ARBA" id="ARBA00023315"/>
    </source>
</evidence>
<dbReference type="InterPro" id="IPR023213">
    <property type="entry name" value="CAT-like_dom_sf"/>
</dbReference>
<comment type="similarity">
    <text evidence="1">Belongs to the plant acyltransferase family.</text>
</comment>
<protein>
    <submittedName>
        <fullName evidence="4">Chloramphenicol acetyltransferase-like domain-containing protein</fullName>
    </submittedName>
</protein>
<evidence type="ECO:0000313" key="4">
    <source>
        <dbReference type="EMBL" id="PWA43012.1"/>
    </source>
</evidence>
<organism evidence="4 5">
    <name type="scientific">Artemisia annua</name>
    <name type="common">Sweet wormwood</name>
    <dbReference type="NCBI Taxonomy" id="35608"/>
    <lineage>
        <taxon>Eukaryota</taxon>
        <taxon>Viridiplantae</taxon>
        <taxon>Streptophyta</taxon>
        <taxon>Embryophyta</taxon>
        <taxon>Tracheophyta</taxon>
        <taxon>Spermatophyta</taxon>
        <taxon>Magnoliopsida</taxon>
        <taxon>eudicotyledons</taxon>
        <taxon>Gunneridae</taxon>
        <taxon>Pentapetalae</taxon>
        <taxon>asterids</taxon>
        <taxon>campanulids</taxon>
        <taxon>Asterales</taxon>
        <taxon>Asteraceae</taxon>
        <taxon>Asteroideae</taxon>
        <taxon>Anthemideae</taxon>
        <taxon>Artemisiinae</taxon>
        <taxon>Artemisia</taxon>
    </lineage>
</organism>
<dbReference type="AlphaFoldDB" id="A0A2U1L1X2"/>
<keyword evidence="2 4" id="KW-0808">Transferase</keyword>
<dbReference type="EMBL" id="PKPP01012064">
    <property type="protein sequence ID" value="PWA43012.1"/>
    <property type="molecule type" value="Genomic_DNA"/>
</dbReference>
<reference evidence="4 5" key="1">
    <citation type="journal article" date="2018" name="Mol. Plant">
        <title>The genome of Artemisia annua provides insight into the evolution of Asteraceae family and artemisinin biosynthesis.</title>
        <authorList>
            <person name="Shen Q."/>
            <person name="Zhang L."/>
            <person name="Liao Z."/>
            <person name="Wang S."/>
            <person name="Yan T."/>
            <person name="Shi P."/>
            <person name="Liu M."/>
            <person name="Fu X."/>
            <person name="Pan Q."/>
            <person name="Wang Y."/>
            <person name="Lv Z."/>
            <person name="Lu X."/>
            <person name="Zhang F."/>
            <person name="Jiang W."/>
            <person name="Ma Y."/>
            <person name="Chen M."/>
            <person name="Hao X."/>
            <person name="Li L."/>
            <person name="Tang Y."/>
            <person name="Lv G."/>
            <person name="Zhou Y."/>
            <person name="Sun X."/>
            <person name="Brodelius P.E."/>
            <person name="Rose J.K.C."/>
            <person name="Tang K."/>
        </authorList>
    </citation>
    <scope>NUCLEOTIDE SEQUENCE [LARGE SCALE GENOMIC DNA]</scope>
    <source>
        <strain evidence="5">cv. Huhao1</strain>
        <tissue evidence="4">Leaf</tissue>
    </source>
</reference>
<dbReference type="Gene3D" id="3.30.559.10">
    <property type="entry name" value="Chloramphenicol acetyltransferase-like domain"/>
    <property type="match status" value="2"/>
</dbReference>
<dbReference type="PANTHER" id="PTHR31623">
    <property type="entry name" value="F21J9.9"/>
    <property type="match status" value="1"/>
</dbReference>
<evidence type="ECO:0000313" key="5">
    <source>
        <dbReference type="Proteomes" id="UP000245207"/>
    </source>
</evidence>
<evidence type="ECO:0000256" key="2">
    <source>
        <dbReference type="ARBA" id="ARBA00022679"/>
    </source>
</evidence>
<dbReference type="GO" id="GO:0016746">
    <property type="term" value="F:acyltransferase activity"/>
    <property type="evidence" value="ECO:0007669"/>
    <property type="project" value="UniProtKB-KW"/>
</dbReference>
<dbReference type="PANTHER" id="PTHR31623:SF92">
    <property type="entry name" value="VINORINE SYNTHASE"/>
    <property type="match status" value="1"/>
</dbReference>